<sequence>RVSCGPTILKSAGSHVDIFVCVHKRNGKENILTRPGGLSLQTNDAGLSCKTIKKTVKDWKKLRTTVEILCLKRNGEK</sequence>
<dbReference type="EMBL" id="HACG01050365">
    <property type="protein sequence ID" value="CEK97230.1"/>
    <property type="molecule type" value="Transcribed_RNA"/>
</dbReference>
<evidence type="ECO:0000313" key="1">
    <source>
        <dbReference type="EMBL" id="CEK97230.1"/>
    </source>
</evidence>
<protein>
    <submittedName>
        <fullName evidence="1">Uncharacterized protein</fullName>
    </submittedName>
</protein>
<reference evidence="1" key="1">
    <citation type="submission" date="2014-12" db="EMBL/GenBank/DDBJ databases">
        <title>Insight into the proteome of Arion vulgaris.</title>
        <authorList>
            <person name="Aradska J."/>
            <person name="Bulat T."/>
            <person name="Smidak R."/>
            <person name="Sarate P."/>
            <person name="Gangsoo J."/>
            <person name="Sialana F."/>
            <person name="Bilban M."/>
            <person name="Lubec G."/>
        </authorList>
    </citation>
    <scope>NUCLEOTIDE SEQUENCE</scope>
    <source>
        <tissue evidence="1">Skin</tissue>
    </source>
</reference>
<proteinExistence type="predicted"/>
<name>A0A0B7BYG1_9EUPU</name>
<feature type="non-terminal residue" evidence="1">
    <location>
        <position position="1"/>
    </location>
</feature>
<dbReference type="AlphaFoldDB" id="A0A0B7BYG1"/>
<organism evidence="1">
    <name type="scientific">Arion vulgaris</name>
    <dbReference type="NCBI Taxonomy" id="1028688"/>
    <lineage>
        <taxon>Eukaryota</taxon>
        <taxon>Metazoa</taxon>
        <taxon>Spiralia</taxon>
        <taxon>Lophotrochozoa</taxon>
        <taxon>Mollusca</taxon>
        <taxon>Gastropoda</taxon>
        <taxon>Heterobranchia</taxon>
        <taxon>Euthyneura</taxon>
        <taxon>Panpulmonata</taxon>
        <taxon>Eupulmonata</taxon>
        <taxon>Stylommatophora</taxon>
        <taxon>Helicina</taxon>
        <taxon>Arionoidea</taxon>
        <taxon>Arionidae</taxon>
        <taxon>Arion</taxon>
    </lineage>
</organism>
<accession>A0A0B7BYG1</accession>
<gene>
    <name evidence="1" type="primary">ORF215139</name>
</gene>